<gene>
    <name evidence="2" type="ORF">D4739_00750</name>
</gene>
<dbReference type="InterPro" id="IPR002881">
    <property type="entry name" value="DUF58"/>
</dbReference>
<dbReference type="Pfam" id="PF01882">
    <property type="entry name" value="DUF58"/>
    <property type="match status" value="1"/>
</dbReference>
<dbReference type="AlphaFoldDB" id="A0A3A5H6A6"/>
<feature type="domain" description="DUF58" evidence="1">
    <location>
        <begin position="41"/>
        <end position="251"/>
    </location>
</feature>
<evidence type="ECO:0000313" key="2">
    <source>
        <dbReference type="EMBL" id="RJS44915.1"/>
    </source>
</evidence>
<evidence type="ECO:0000313" key="3">
    <source>
        <dbReference type="Proteomes" id="UP000276542"/>
    </source>
</evidence>
<name>A0A3A5H6A6_9ACTN</name>
<dbReference type="OrthoDB" id="9776116at2"/>
<protein>
    <submittedName>
        <fullName evidence="2">DUF58 domain-containing protein</fullName>
    </submittedName>
</protein>
<evidence type="ECO:0000259" key="1">
    <source>
        <dbReference type="Pfam" id="PF01882"/>
    </source>
</evidence>
<reference evidence="3" key="1">
    <citation type="submission" date="2018-09" db="EMBL/GenBank/DDBJ databases">
        <authorList>
            <person name="Zhu H."/>
        </authorList>
    </citation>
    <scope>NUCLEOTIDE SEQUENCE [LARGE SCALE GENOMIC DNA]</scope>
    <source>
        <strain evidence="3">K1W22B-1</strain>
    </source>
</reference>
<dbReference type="Proteomes" id="UP000276542">
    <property type="component" value="Unassembled WGS sequence"/>
</dbReference>
<dbReference type="RefSeq" id="WP_120058786.1">
    <property type="nucleotide sequence ID" value="NZ_QYRP01000002.1"/>
</dbReference>
<proteinExistence type="predicted"/>
<dbReference type="PANTHER" id="PTHR33608:SF6">
    <property type="entry name" value="BLL2464 PROTEIN"/>
    <property type="match status" value="1"/>
</dbReference>
<dbReference type="PANTHER" id="PTHR33608">
    <property type="entry name" value="BLL2464 PROTEIN"/>
    <property type="match status" value="1"/>
</dbReference>
<organism evidence="2 3">
    <name type="scientific">Nocardioides cavernaquae</name>
    <dbReference type="NCBI Taxonomy" id="2321396"/>
    <lineage>
        <taxon>Bacteria</taxon>
        <taxon>Bacillati</taxon>
        <taxon>Actinomycetota</taxon>
        <taxon>Actinomycetes</taxon>
        <taxon>Propionibacteriales</taxon>
        <taxon>Nocardioidaceae</taxon>
        <taxon>Nocardioides</taxon>
    </lineage>
</organism>
<comment type="caution">
    <text evidence="2">The sequence shown here is derived from an EMBL/GenBank/DDBJ whole genome shotgun (WGS) entry which is preliminary data.</text>
</comment>
<keyword evidence="3" id="KW-1185">Reference proteome</keyword>
<accession>A0A3A5H6A6</accession>
<dbReference type="EMBL" id="QYRP01000002">
    <property type="protein sequence ID" value="RJS44915.1"/>
    <property type="molecule type" value="Genomic_DNA"/>
</dbReference>
<sequence length="296" mass="33299">MTVHLTRVKARLTIHAHRKVRGLLEGEYAALHAGRSMDFNDLREYVRGDDVKDIDWKASARSRTLLVKRYAALRQHTIQLVVSTGRSMAAMHERDVPKRDLAITVAGVIGWLAVRHGDLVAVAWGDADEQHQNPPKRGELPLERNLEAIHDATSVDAGASDVRELIDYVVRTIRRRTVLVIICDDFAIDDVTASSLRRLAVQHEVLFVTVGGVDPTSEEFALDDLRDVDSGQLLPEWVADDDELRQQYADLLVADATTLKRRLEQLGIVHTHVSDHAAAIKGVFDLLEHHRHARRR</sequence>